<dbReference type="SUPFAM" id="SSF49344">
    <property type="entry name" value="CBD9-like"/>
    <property type="match status" value="1"/>
</dbReference>
<name>A0ABN8RUY3_9CNID</name>
<keyword evidence="3" id="KW-1185">Reference proteome</keyword>
<dbReference type="Proteomes" id="UP001159427">
    <property type="component" value="Unassembled WGS sequence"/>
</dbReference>
<evidence type="ECO:0000259" key="1">
    <source>
        <dbReference type="PROSITE" id="PS50836"/>
    </source>
</evidence>
<dbReference type="PANTHER" id="PTHR10157">
    <property type="entry name" value="DOPAMINE BETA HYDROXYLASE RELATED"/>
    <property type="match status" value="1"/>
</dbReference>
<dbReference type="SMART" id="SM00664">
    <property type="entry name" value="DoH"/>
    <property type="match status" value="4"/>
</dbReference>
<gene>
    <name evidence="2" type="ORF">PEVE_00014296</name>
</gene>
<dbReference type="InterPro" id="IPR045266">
    <property type="entry name" value="DOH_DOMON"/>
</dbReference>
<dbReference type="Pfam" id="PF03351">
    <property type="entry name" value="DOMON"/>
    <property type="match status" value="4"/>
</dbReference>
<dbReference type="CDD" id="cd09631">
    <property type="entry name" value="DOMON_DOH"/>
    <property type="match status" value="4"/>
</dbReference>
<sequence length="708" mass="78498">MAVLQVYLLSLFVVCITSSYMFSNAIIINNGAYNVSYHFNESADTLEFLVEASATGWVGFGFSLNASVTGMVGYDVAVGGVLSNGTGYLRDYFTNGTEQPPEDSQQDWVLINSNEQSGVTTLKFYRKRNTSDSNDIAIEQGVQVYIVWAYKSTDDVDPESGMFSRHTERGVEGPVTLIPTITSTMAEMPTTTIASMTTSEMPRMAAMTTSAVIEVGPPTMVEMTTSAMEGMTTSVLTEVSTSTLVEMTTTTMASMTTSEMPAMVTTTETEDYLTRGVGAPPEDTKQDWVLTYSGEDNGITTLQFYRKLNTSDANDTVIQQGEPIFLIWAYHSTSDVQTGQFMKHSYRGVMQVTFIPAPTTAATTQNEMTEWSLTGGGRLQESNYRAPLPRRGPGTSTLWKIIYCILYLSYEIFFKCVLDKKISHNFPTSAPTTPTPVQFVNMASFDNGNYNVSWMFNSSMNTLHFTVEVRATGWVGFGVATQAPNNMTYYDVAVGGVVNGSGYLTDYLTRGVGAPPEDTKQDWVLTYSREDNGITTLQFYRKLNTSDANDTVIQQGVPIFLIWAYHKTSDVQTGQFMKHSYRGVMQITLIPPPTTPGEFPKFDDQKDSIFFHLRVKTTGWIGFGFAETEPRNMMNYDVIVGGYSNGQGYLNDYFTRGQIQPTLDASPDYQLLNASEVGGYTELMFERRRDTGDNDNDLTFMVSSSPFL</sequence>
<feature type="domain" description="DOMON" evidence="1">
    <location>
        <begin position="448"/>
        <end position="566"/>
    </location>
</feature>
<accession>A0ABN8RUY3</accession>
<reference evidence="2 3" key="1">
    <citation type="submission" date="2022-05" db="EMBL/GenBank/DDBJ databases">
        <authorList>
            <consortium name="Genoscope - CEA"/>
            <person name="William W."/>
        </authorList>
    </citation>
    <scope>NUCLEOTIDE SEQUENCE [LARGE SCALE GENOMIC DNA]</scope>
</reference>
<protein>
    <recommendedName>
        <fullName evidence="1">DOMON domain-containing protein</fullName>
    </recommendedName>
</protein>
<feature type="domain" description="DOMON" evidence="1">
    <location>
        <begin position="594"/>
        <end position="708"/>
    </location>
</feature>
<evidence type="ECO:0000313" key="3">
    <source>
        <dbReference type="Proteomes" id="UP001159427"/>
    </source>
</evidence>
<dbReference type="InterPro" id="IPR005018">
    <property type="entry name" value="DOMON_domain"/>
</dbReference>
<comment type="caution">
    <text evidence="2">The sequence shown here is derived from an EMBL/GenBank/DDBJ whole genome shotgun (WGS) entry which is preliminary data.</text>
</comment>
<proteinExistence type="predicted"/>
<dbReference type="PANTHER" id="PTHR10157:SF23">
    <property type="entry name" value="MOXD1 HOMOLOG 1"/>
    <property type="match status" value="1"/>
</dbReference>
<organism evidence="2 3">
    <name type="scientific">Porites evermanni</name>
    <dbReference type="NCBI Taxonomy" id="104178"/>
    <lineage>
        <taxon>Eukaryota</taxon>
        <taxon>Metazoa</taxon>
        <taxon>Cnidaria</taxon>
        <taxon>Anthozoa</taxon>
        <taxon>Hexacorallia</taxon>
        <taxon>Scleractinia</taxon>
        <taxon>Fungiina</taxon>
        <taxon>Poritidae</taxon>
        <taxon>Porites</taxon>
    </lineage>
</organism>
<dbReference type="PROSITE" id="PS50836">
    <property type="entry name" value="DOMON"/>
    <property type="match status" value="3"/>
</dbReference>
<dbReference type="EMBL" id="CALNXI010002077">
    <property type="protein sequence ID" value="CAH3182619.1"/>
    <property type="molecule type" value="Genomic_DNA"/>
</dbReference>
<dbReference type="InterPro" id="IPR000945">
    <property type="entry name" value="DBH-like"/>
</dbReference>
<feature type="domain" description="DOMON" evidence="1">
    <location>
        <begin position="31"/>
        <end position="151"/>
    </location>
</feature>
<evidence type="ECO:0000313" key="2">
    <source>
        <dbReference type="EMBL" id="CAH3182619.1"/>
    </source>
</evidence>